<dbReference type="PANTHER" id="PTHR42695:SF5">
    <property type="entry name" value="GLUTAMINE AMIDOTRANSFERASE YLR126C-RELATED"/>
    <property type="match status" value="1"/>
</dbReference>
<dbReference type="PANTHER" id="PTHR42695">
    <property type="entry name" value="GLUTAMINE AMIDOTRANSFERASE YLR126C-RELATED"/>
    <property type="match status" value="1"/>
</dbReference>
<protein>
    <submittedName>
        <fullName evidence="2 3">Glutamine amidotransferase domain (GuaA1)</fullName>
    </submittedName>
</protein>
<dbReference type="Pfam" id="PF00117">
    <property type="entry name" value="GATase"/>
    <property type="match status" value="1"/>
</dbReference>
<dbReference type="InterPro" id="IPR044992">
    <property type="entry name" value="ChyE-like"/>
</dbReference>
<organism evidence="2 4">
    <name type="scientific">Commensalibacter communis</name>
    <dbReference type="NCBI Taxonomy" id="2972786"/>
    <lineage>
        <taxon>Bacteria</taxon>
        <taxon>Pseudomonadati</taxon>
        <taxon>Pseudomonadota</taxon>
        <taxon>Alphaproteobacteria</taxon>
        <taxon>Acetobacterales</taxon>
        <taxon>Acetobacteraceae</taxon>
    </lineage>
</organism>
<dbReference type="Proteomes" id="UP001154255">
    <property type="component" value="Unassembled WGS sequence"/>
</dbReference>
<dbReference type="InterPro" id="IPR029062">
    <property type="entry name" value="Class_I_gatase-like"/>
</dbReference>
<evidence type="ECO:0000313" key="2">
    <source>
        <dbReference type="EMBL" id="CAI3929008.1"/>
    </source>
</evidence>
<dbReference type="CDD" id="cd01741">
    <property type="entry name" value="GATase1_1"/>
    <property type="match status" value="1"/>
</dbReference>
<dbReference type="PROSITE" id="PS51273">
    <property type="entry name" value="GATASE_TYPE_1"/>
    <property type="match status" value="1"/>
</dbReference>
<dbReference type="EMBL" id="CAMXCM010000001">
    <property type="protein sequence ID" value="CAI3929008.1"/>
    <property type="molecule type" value="Genomic_DNA"/>
</dbReference>
<keyword evidence="5" id="KW-1185">Reference proteome</keyword>
<evidence type="ECO:0000313" key="4">
    <source>
        <dbReference type="Proteomes" id="UP001154255"/>
    </source>
</evidence>
<accession>A0A9W4TL08</accession>
<dbReference type="AlphaFoldDB" id="A0A9W4TL08"/>
<dbReference type="InterPro" id="IPR017926">
    <property type="entry name" value="GATASE"/>
</dbReference>
<comment type="caution">
    <text evidence="2">The sequence shown here is derived from an EMBL/GenBank/DDBJ whole genome shotgun (WGS) entry which is preliminary data.</text>
</comment>
<dbReference type="Gene3D" id="3.40.50.880">
    <property type="match status" value="1"/>
</dbReference>
<dbReference type="SUPFAM" id="SSF52317">
    <property type="entry name" value="Class I glutamine amidotransferase-like"/>
    <property type="match status" value="1"/>
</dbReference>
<dbReference type="FunFam" id="3.40.50.880:FF:000033">
    <property type="entry name" value="Glutamine amidotransferase class-I"/>
    <property type="match status" value="1"/>
</dbReference>
<dbReference type="RefSeq" id="WP_271789022.1">
    <property type="nucleotide sequence ID" value="NZ_CAMXCM010000001.1"/>
</dbReference>
<feature type="domain" description="Glutamine amidotransferase" evidence="1">
    <location>
        <begin position="35"/>
        <end position="179"/>
    </location>
</feature>
<proteinExistence type="predicted"/>
<reference evidence="2" key="1">
    <citation type="submission" date="2022-10" db="EMBL/GenBank/DDBJ databases">
        <authorList>
            <person name="Botero Cardona J."/>
        </authorList>
    </citation>
    <scope>NUCLEOTIDE SEQUENCE</scope>
    <source>
        <strain evidence="2">LMG 31819</strain>
        <strain evidence="3">R-53529</strain>
    </source>
</reference>
<dbReference type="GO" id="GO:0005829">
    <property type="term" value="C:cytosol"/>
    <property type="evidence" value="ECO:0007669"/>
    <property type="project" value="TreeGrafter"/>
</dbReference>
<dbReference type="EMBL" id="CAMXCS010000001">
    <property type="protein sequence ID" value="CAI3931988.1"/>
    <property type="molecule type" value="Genomic_DNA"/>
</dbReference>
<evidence type="ECO:0000259" key="1">
    <source>
        <dbReference type="Pfam" id="PF00117"/>
    </source>
</evidence>
<evidence type="ECO:0000313" key="5">
    <source>
        <dbReference type="Proteomes" id="UP001154259"/>
    </source>
</evidence>
<dbReference type="Proteomes" id="UP001154259">
    <property type="component" value="Unassembled WGS sequence"/>
</dbReference>
<evidence type="ECO:0000313" key="3">
    <source>
        <dbReference type="EMBL" id="CAI3931988.1"/>
    </source>
</evidence>
<name>A0A9W4TL08_9PROT</name>
<keyword evidence="2" id="KW-0315">Glutamine amidotransferase</keyword>
<gene>
    <name evidence="3" type="ORF">R53529_LOCUS582</name>
    <name evidence="2" type="ORF">R53530_LOCUS519</name>
</gene>
<sequence>MRAIILQHAIFEGPGYILSWLHEQGIASDICFLYKPDSPLPNIESANLLIILGGPMSIYDEEQYPWLKKEKELIRQAIENNIPTLGICFGAQLIADIFGAKVRSSPHKAIGWYPIKAESTSKRNCFHFPDHFTSLFWHKDEFELPENATLLASSSICENQAFQIKNHVIGLQFHAQTTPYHLQSMINNSSLDLTNDRYIQPSQQLLSAPASFFVQSNQLINNVISYLLLKSKRKQS</sequence>